<dbReference type="AlphaFoldDB" id="A0AAJ0HIV9"/>
<evidence type="ECO:0000256" key="2">
    <source>
        <dbReference type="ARBA" id="ARBA00022723"/>
    </source>
</evidence>
<keyword evidence="10" id="KW-1185">Reference proteome</keyword>
<dbReference type="PANTHER" id="PTHR12628">
    <property type="entry name" value="POLYCOMB-LIKE TRANSCRIPTION FACTOR"/>
    <property type="match status" value="1"/>
</dbReference>
<dbReference type="Pfam" id="PF00628">
    <property type="entry name" value="PHD"/>
    <property type="match status" value="1"/>
</dbReference>
<dbReference type="PANTHER" id="PTHR12628:SF10">
    <property type="entry name" value="HOMEOBOX DOMAIN-CONTAINING PROTEIN"/>
    <property type="match status" value="1"/>
</dbReference>
<gene>
    <name evidence="9" type="ORF">B0T25DRAFT_631846</name>
</gene>
<organism evidence="9 10">
    <name type="scientific">Lasiosphaeria hispida</name>
    <dbReference type="NCBI Taxonomy" id="260671"/>
    <lineage>
        <taxon>Eukaryota</taxon>
        <taxon>Fungi</taxon>
        <taxon>Dikarya</taxon>
        <taxon>Ascomycota</taxon>
        <taxon>Pezizomycotina</taxon>
        <taxon>Sordariomycetes</taxon>
        <taxon>Sordariomycetidae</taxon>
        <taxon>Sordariales</taxon>
        <taxon>Lasiosphaeriaceae</taxon>
        <taxon>Lasiosphaeria</taxon>
    </lineage>
</organism>
<dbReference type="CDD" id="cd15502">
    <property type="entry name" value="PHD_Phf1p_Phf2p_like"/>
    <property type="match status" value="1"/>
</dbReference>
<feature type="compositionally biased region" description="Basic and acidic residues" evidence="7">
    <location>
        <begin position="432"/>
        <end position="442"/>
    </location>
</feature>
<evidence type="ECO:0000256" key="5">
    <source>
        <dbReference type="ARBA" id="ARBA00023242"/>
    </source>
</evidence>
<feature type="compositionally biased region" description="Polar residues" evidence="7">
    <location>
        <begin position="213"/>
        <end position="224"/>
    </location>
</feature>
<evidence type="ECO:0000256" key="3">
    <source>
        <dbReference type="ARBA" id="ARBA00022771"/>
    </source>
</evidence>
<evidence type="ECO:0000313" key="10">
    <source>
        <dbReference type="Proteomes" id="UP001275084"/>
    </source>
</evidence>
<feature type="region of interest" description="Disordered" evidence="7">
    <location>
        <begin position="366"/>
        <end position="386"/>
    </location>
</feature>
<protein>
    <recommendedName>
        <fullName evidence="8">PHD-type domain-containing protein</fullName>
    </recommendedName>
</protein>
<dbReference type="PROSITE" id="PS50016">
    <property type="entry name" value="ZF_PHD_2"/>
    <property type="match status" value="1"/>
</dbReference>
<dbReference type="GO" id="GO:0003682">
    <property type="term" value="F:chromatin binding"/>
    <property type="evidence" value="ECO:0007669"/>
    <property type="project" value="TreeGrafter"/>
</dbReference>
<dbReference type="InterPro" id="IPR011011">
    <property type="entry name" value="Znf_FYVE_PHD"/>
</dbReference>
<keyword evidence="2" id="KW-0479">Metal-binding</keyword>
<dbReference type="SMART" id="SM00249">
    <property type="entry name" value="PHD"/>
    <property type="match status" value="1"/>
</dbReference>
<dbReference type="Gene3D" id="3.30.40.10">
    <property type="entry name" value="Zinc/RING finger domain, C3HC4 (zinc finger)"/>
    <property type="match status" value="1"/>
</dbReference>
<name>A0AAJ0HIV9_9PEZI</name>
<feature type="region of interest" description="Disordered" evidence="7">
    <location>
        <begin position="1"/>
        <end position="35"/>
    </location>
</feature>
<dbReference type="GO" id="GO:0003677">
    <property type="term" value="F:DNA binding"/>
    <property type="evidence" value="ECO:0007669"/>
    <property type="project" value="TreeGrafter"/>
</dbReference>
<feature type="region of interest" description="Disordered" evidence="7">
    <location>
        <begin position="417"/>
        <end position="466"/>
    </location>
</feature>
<feature type="domain" description="PHD-type" evidence="8">
    <location>
        <begin position="248"/>
        <end position="304"/>
    </location>
</feature>
<evidence type="ECO:0000256" key="7">
    <source>
        <dbReference type="SAM" id="MobiDB-lite"/>
    </source>
</evidence>
<dbReference type="InterPro" id="IPR001965">
    <property type="entry name" value="Znf_PHD"/>
</dbReference>
<evidence type="ECO:0000313" key="9">
    <source>
        <dbReference type="EMBL" id="KAK3353330.1"/>
    </source>
</evidence>
<dbReference type="GO" id="GO:0005634">
    <property type="term" value="C:nucleus"/>
    <property type="evidence" value="ECO:0007669"/>
    <property type="project" value="UniProtKB-SubCell"/>
</dbReference>
<evidence type="ECO:0000256" key="4">
    <source>
        <dbReference type="ARBA" id="ARBA00022833"/>
    </source>
</evidence>
<dbReference type="PROSITE" id="PS01359">
    <property type="entry name" value="ZF_PHD_1"/>
    <property type="match status" value="1"/>
</dbReference>
<comment type="subcellular location">
    <subcellularLocation>
        <location evidence="1">Nucleus</location>
    </subcellularLocation>
</comment>
<evidence type="ECO:0000259" key="8">
    <source>
        <dbReference type="PROSITE" id="PS50016"/>
    </source>
</evidence>
<sequence length="506" mass="54450">MAAPTPQGDPLAGGTPASTPVPSTVTSPSPTRPPYIPQFTAATQMILKRMKGEPSSLSSALSAAPAFMTADIKPATYEDVRRRLVMGMNTSASMTMQMPVAPLPSPSVLPALAPARAVTAKSASSAGLSAIRKISSGMMGPGKASGKGPAVKNPSAESKVKKPKVATASRAPVGKRKRVKGQDDETSSLSSLSELDEPGEAPENATPPAPLTMTKSGRQVQKPMTYNPAAMDSSTKKRVHYGKRTAEQALCKKCTRMHSPASNQMVFCDGCNDGWHQMCHDPWIDDAIVRDASRSWYCENCTEKRNRHLAKKQKVEHRVPAQPPPKESWASKPPQQKRAYLMTLTNQELIALVMASLELHPDLPIFPGTVEPPGSGGSAQNGAQTPRSLFAGSTVEGLFPRADANLTGQINFVRKAAPVRSSSGSAKGRVKSQREKEGSQDKAEEEDEEYDPLAPLWPKPGKGLYSRLPLDAEDEKHLVDDDDYEAFSVIVYDERGRKVEENGMKV</sequence>
<reference evidence="9" key="2">
    <citation type="submission" date="2023-06" db="EMBL/GenBank/DDBJ databases">
        <authorList>
            <consortium name="Lawrence Berkeley National Laboratory"/>
            <person name="Haridas S."/>
            <person name="Hensen N."/>
            <person name="Bonometti L."/>
            <person name="Westerberg I."/>
            <person name="Brannstrom I.O."/>
            <person name="Guillou S."/>
            <person name="Cros-Aarteil S."/>
            <person name="Calhoun S."/>
            <person name="Kuo A."/>
            <person name="Mondo S."/>
            <person name="Pangilinan J."/>
            <person name="Riley R."/>
            <person name="Labutti K."/>
            <person name="Andreopoulos B."/>
            <person name="Lipzen A."/>
            <person name="Chen C."/>
            <person name="Yanf M."/>
            <person name="Daum C."/>
            <person name="Ng V."/>
            <person name="Clum A."/>
            <person name="Steindorff A."/>
            <person name="Ohm R."/>
            <person name="Martin F."/>
            <person name="Silar P."/>
            <person name="Natvig D."/>
            <person name="Lalanne C."/>
            <person name="Gautier V."/>
            <person name="Ament-Velasquez S.L."/>
            <person name="Kruys A."/>
            <person name="Hutchinson M.I."/>
            <person name="Powell A.J."/>
            <person name="Barry K."/>
            <person name="Miller A.N."/>
            <person name="Grigoriev I.V."/>
            <person name="Debuchy R."/>
            <person name="Gladieux P."/>
            <person name="Thoren M.H."/>
            <person name="Johannesson H."/>
        </authorList>
    </citation>
    <scope>NUCLEOTIDE SEQUENCE</scope>
    <source>
        <strain evidence="9">CBS 955.72</strain>
    </source>
</reference>
<proteinExistence type="predicted"/>
<keyword evidence="4" id="KW-0862">Zinc</keyword>
<keyword evidence="5" id="KW-0539">Nucleus</keyword>
<dbReference type="InterPro" id="IPR019787">
    <property type="entry name" value="Znf_PHD-finger"/>
</dbReference>
<evidence type="ECO:0000256" key="6">
    <source>
        <dbReference type="PROSITE-ProRule" id="PRU00146"/>
    </source>
</evidence>
<accession>A0AAJ0HIV9</accession>
<keyword evidence="3 6" id="KW-0863">Zinc-finger</keyword>
<dbReference type="Proteomes" id="UP001275084">
    <property type="component" value="Unassembled WGS sequence"/>
</dbReference>
<comment type="caution">
    <text evidence="9">The sequence shown here is derived from an EMBL/GenBank/DDBJ whole genome shotgun (WGS) entry which is preliminary data.</text>
</comment>
<feature type="region of interest" description="Disordered" evidence="7">
    <location>
        <begin position="313"/>
        <end position="334"/>
    </location>
</feature>
<dbReference type="GO" id="GO:0008270">
    <property type="term" value="F:zinc ion binding"/>
    <property type="evidence" value="ECO:0007669"/>
    <property type="project" value="UniProtKB-KW"/>
</dbReference>
<dbReference type="EMBL" id="JAUIQD010000004">
    <property type="protein sequence ID" value="KAK3353330.1"/>
    <property type="molecule type" value="Genomic_DNA"/>
</dbReference>
<dbReference type="SUPFAM" id="SSF57903">
    <property type="entry name" value="FYVE/PHD zinc finger"/>
    <property type="match status" value="1"/>
</dbReference>
<feature type="compositionally biased region" description="Low complexity" evidence="7">
    <location>
        <begin position="15"/>
        <end position="29"/>
    </location>
</feature>
<reference evidence="9" key="1">
    <citation type="journal article" date="2023" name="Mol. Phylogenet. Evol.">
        <title>Genome-scale phylogeny and comparative genomics of the fungal order Sordariales.</title>
        <authorList>
            <person name="Hensen N."/>
            <person name="Bonometti L."/>
            <person name="Westerberg I."/>
            <person name="Brannstrom I.O."/>
            <person name="Guillou S."/>
            <person name="Cros-Aarteil S."/>
            <person name="Calhoun S."/>
            <person name="Haridas S."/>
            <person name="Kuo A."/>
            <person name="Mondo S."/>
            <person name="Pangilinan J."/>
            <person name="Riley R."/>
            <person name="LaButti K."/>
            <person name="Andreopoulos B."/>
            <person name="Lipzen A."/>
            <person name="Chen C."/>
            <person name="Yan M."/>
            <person name="Daum C."/>
            <person name="Ng V."/>
            <person name="Clum A."/>
            <person name="Steindorff A."/>
            <person name="Ohm R.A."/>
            <person name="Martin F."/>
            <person name="Silar P."/>
            <person name="Natvig D.O."/>
            <person name="Lalanne C."/>
            <person name="Gautier V."/>
            <person name="Ament-Velasquez S.L."/>
            <person name="Kruys A."/>
            <person name="Hutchinson M.I."/>
            <person name="Powell A.J."/>
            <person name="Barry K."/>
            <person name="Miller A.N."/>
            <person name="Grigoriev I.V."/>
            <person name="Debuchy R."/>
            <person name="Gladieux P."/>
            <person name="Hiltunen Thoren M."/>
            <person name="Johannesson H."/>
        </authorList>
    </citation>
    <scope>NUCLEOTIDE SEQUENCE</scope>
    <source>
        <strain evidence="9">CBS 955.72</strain>
    </source>
</reference>
<dbReference type="GO" id="GO:0045814">
    <property type="term" value="P:negative regulation of gene expression, epigenetic"/>
    <property type="evidence" value="ECO:0007669"/>
    <property type="project" value="TreeGrafter"/>
</dbReference>
<dbReference type="InterPro" id="IPR019786">
    <property type="entry name" value="Zinc_finger_PHD-type_CS"/>
</dbReference>
<evidence type="ECO:0000256" key="1">
    <source>
        <dbReference type="ARBA" id="ARBA00004123"/>
    </source>
</evidence>
<feature type="region of interest" description="Disordered" evidence="7">
    <location>
        <begin position="135"/>
        <end position="240"/>
    </location>
</feature>
<dbReference type="InterPro" id="IPR013083">
    <property type="entry name" value="Znf_RING/FYVE/PHD"/>
</dbReference>